<reference evidence="1" key="1">
    <citation type="submission" date="2020-12" db="EMBL/GenBank/DDBJ databases">
        <title>Bacterial novel species Flavobacterium sp. SE-1-e isolated from soil.</title>
        <authorList>
            <person name="Jung H.-Y."/>
        </authorList>
    </citation>
    <scope>NUCLEOTIDE SEQUENCE</scope>
    <source>
        <strain evidence="1">SE-1-e</strain>
    </source>
</reference>
<dbReference type="CDD" id="cd19166">
    <property type="entry name" value="HemeO-bac"/>
    <property type="match status" value="1"/>
</dbReference>
<dbReference type="AlphaFoldDB" id="A0A934PLY3"/>
<keyword evidence="2" id="KW-1185">Reference proteome</keyword>
<organism evidence="1 2">
    <name type="scientific">Flavobacterium agrisoli</name>
    <dbReference type="NCBI Taxonomy" id="2793066"/>
    <lineage>
        <taxon>Bacteria</taxon>
        <taxon>Pseudomonadati</taxon>
        <taxon>Bacteroidota</taxon>
        <taxon>Flavobacteriia</taxon>
        <taxon>Flavobacteriales</taxon>
        <taxon>Flavobacteriaceae</taxon>
        <taxon>Flavobacterium</taxon>
    </lineage>
</organism>
<dbReference type="InterPro" id="IPR016084">
    <property type="entry name" value="Haem_Oase-like_multi-hlx"/>
</dbReference>
<dbReference type="Pfam" id="PF01126">
    <property type="entry name" value="Heme_oxygenase"/>
    <property type="match status" value="1"/>
</dbReference>
<dbReference type="Gene3D" id="1.20.910.10">
    <property type="entry name" value="Heme oxygenase-like"/>
    <property type="match status" value="1"/>
</dbReference>
<evidence type="ECO:0000313" key="1">
    <source>
        <dbReference type="EMBL" id="MBK0368901.1"/>
    </source>
</evidence>
<protein>
    <submittedName>
        <fullName evidence="1">Biliverdin-producing heme oxygenase</fullName>
    </submittedName>
</protein>
<accession>A0A934PLY3</accession>
<dbReference type="SUPFAM" id="SSF48613">
    <property type="entry name" value="Heme oxygenase-like"/>
    <property type="match status" value="1"/>
</dbReference>
<comment type="caution">
    <text evidence="1">The sequence shown here is derived from an EMBL/GenBank/DDBJ whole genome shotgun (WGS) entry which is preliminary data.</text>
</comment>
<dbReference type="GO" id="GO:0006788">
    <property type="term" value="P:heme oxidation"/>
    <property type="evidence" value="ECO:0007669"/>
    <property type="project" value="InterPro"/>
</dbReference>
<evidence type="ECO:0000313" key="2">
    <source>
        <dbReference type="Proteomes" id="UP000609172"/>
    </source>
</evidence>
<proteinExistence type="predicted"/>
<dbReference type="EMBL" id="JAEHFV010000001">
    <property type="protein sequence ID" value="MBK0368901.1"/>
    <property type="molecule type" value="Genomic_DNA"/>
</dbReference>
<gene>
    <name evidence="1" type="ORF">I5M07_03550</name>
</gene>
<name>A0A934PLY3_9FLAO</name>
<dbReference type="Proteomes" id="UP000609172">
    <property type="component" value="Unassembled WGS sequence"/>
</dbReference>
<sequence>MSIDSQKRKPSTSISFLEVLRSQTSEAHKKLESLPLSKSIINPQITLEQYALYLSLMHDVVENLEQNIYPILSDVISDLENRKKAIWIENDLKSIGKEKKAINFSFENTSAISVPFAMGIMYVLEGSTLGGRFILKNIQENLGLTPENGASYFDGYGNKTGSTWKKFLSEMTDFENKTNSQDEIIKGAEYGFTVMEQHLSTNSF</sequence>
<dbReference type="GO" id="GO:0004392">
    <property type="term" value="F:heme oxygenase (decyclizing) activity"/>
    <property type="evidence" value="ECO:0007669"/>
    <property type="project" value="InterPro"/>
</dbReference>
<dbReference type="InterPro" id="IPR016053">
    <property type="entry name" value="Haem_Oase-like"/>
</dbReference>
<dbReference type="RefSeq" id="WP_200104813.1">
    <property type="nucleotide sequence ID" value="NZ_JAEHFV010000001.1"/>
</dbReference>